<dbReference type="InterPro" id="IPR024083">
    <property type="entry name" value="Fumarase/histidase_N"/>
</dbReference>
<dbReference type="GO" id="GO:0004333">
    <property type="term" value="F:fumarate hydratase activity"/>
    <property type="evidence" value="ECO:0007669"/>
    <property type="project" value="UniProtKB-EC"/>
</dbReference>
<dbReference type="InterPro" id="IPR000362">
    <property type="entry name" value="Fumarate_lyase_fam"/>
</dbReference>
<dbReference type="EC" id="4.2.1.2" evidence="2"/>
<dbReference type="Gene3D" id="1.10.275.10">
    <property type="entry name" value="Fumarase/aspartase (N-terminal domain)"/>
    <property type="match status" value="1"/>
</dbReference>
<dbReference type="InterPro" id="IPR020557">
    <property type="entry name" value="Fumarate_lyase_CS"/>
</dbReference>
<feature type="domain" description="Fumarate lyase N-terminal" evidence="4">
    <location>
        <begin position="10"/>
        <end position="305"/>
    </location>
</feature>
<dbReference type="PRINTS" id="PR00145">
    <property type="entry name" value="ARGSUCLYASE"/>
</dbReference>
<name>A0A381QY62_9ZZZZ</name>
<evidence type="ECO:0000259" key="5">
    <source>
        <dbReference type="Pfam" id="PF10415"/>
    </source>
</evidence>
<evidence type="ECO:0000256" key="2">
    <source>
        <dbReference type="ARBA" id="ARBA00012921"/>
    </source>
</evidence>
<dbReference type="Gene3D" id="1.10.40.30">
    <property type="entry name" value="Fumarase/aspartase (C-terminal domain)"/>
    <property type="match status" value="1"/>
</dbReference>
<dbReference type="SUPFAM" id="SSF48557">
    <property type="entry name" value="L-aspartase-like"/>
    <property type="match status" value="1"/>
</dbReference>
<sequence length="428" mass="46572">MDLNLIFPYIIIKKAAAISNHAQKRLSKKLSNAIVKACDDILENPEDFIDQFPVSVFQSGSGTQTNMNVNEVVANKANELLGGKLGEYKFIHPNDHVNMSQSTNDTFPSAILIGCVLNVEDNLLPSLEILKIELSKKEKEFKSIIKVGRTHLQDATPITLGQEFSGYVSMINNDIKRIQNTLKECAQLPIGGTAVGTGINTIAGYDKLMVNTISSETGLSFKVCSNKFELLSSQNVLSDLSAQIKICSGSLNKIANDIKWLSSGPMTGIGELKLPSNEPGSSIMPGKVNPTQCEAVNMVHAQILGNDMTIGFSGSSGNFELNTYRPVVASAIHESISLLSEVSQSFALHAIKGLSANKKKIKENLNKSLMLVTALVPEIGYEKSTEIAKKALKENISLKESAKKLNYLSEKEFDKIIKPELMVSPKKV</sequence>
<accession>A0A381QY62</accession>
<dbReference type="PROSITE" id="PS00163">
    <property type="entry name" value="FUMARATE_LYASES"/>
    <property type="match status" value="1"/>
</dbReference>
<dbReference type="GO" id="GO:0006106">
    <property type="term" value="P:fumarate metabolic process"/>
    <property type="evidence" value="ECO:0007669"/>
    <property type="project" value="InterPro"/>
</dbReference>
<dbReference type="AlphaFoldDB" id="A0A381QY62"/>
<dbReference type="InterPro" id="IPR018951">
    <property type="entry name" value="Fumarase_C_C"/>
</dbReference>
<dbReference type="GO" id="GO:0006099">
    <property type="term" value="P:tricarboxylic acid cycle"/>
    <property type="evidence" value="ECO:0007669"/>
    <property type="project" value="InterPro"/>
</dbReference>
<dbReference type="PRINTS" id="PR00149">
    <property type="entry name" value="FUMRATELYASE"/>
</dbReference>
<proteinExistence type="inferred from homology"/>
<dbReference type="FunFam" id="1.20.200.10:FF:000001">
    <property type="entry name" value="Fumarate hydratase, mitochondrial"/>
    <property type="match status" value="1"/>
</dbReference>
<comment type="similarity">
    <text evidence="1">Belongs to the class-II fumarase/aspartase family. Fumarase subfamily.</text>
</comment>
<dbReference type="InterPro" id="IPR005677">
    <property type="entry name" value="Fum_hydII"/>
</dbReference>
<dbReference type="EMBL" id="UINC01001593">
    <property type="protein sequence ID" value="SUZ84365.1"/>
    <property type="molecule type" value="Genomic_DNA"/>
</dbReference>
<dbReference type="Pfam" id="PF00206">
    <property type="entry name" value="Lyase_1"/>
    <property type="match status" value="1"/>
</dbReference>
<gene>
    <name evidence="6" type="ORF">METZ01_LOCUS37219</name>
</gene>
<dbReference type="FunFam" id="1.10.40.30:FF:000002">
    <property type="entry name" value="Fumarate hydratase class II"/>
    <property type="match status" value="1"/>
</dbReference>
<protein>
    <recommendedName>
        <fullName evidence="2">fumarate hydratase</fullName>
        <ecNumber evidence="2">4.2.1.2</ecNumber>
    </recommendedName>
</protein>
<keyword evidence="3" id="KW-0456">Lyase</keyword>
<dbReference type="InterPro" id="IPR022761">
    <property type="entry name" value="Fumarate_lyase_N"/>
</dbReference>
<dbReference type="PANTHER" id="PTHR11444">
    <property type="entry name" value="ASPARTATEAMMONIA/ARGININOSUCCINATE/ADENYLOSUCCINATE LYASE"/>
    <property type="match status" value="1"/>
</dbReference>
<feature type="domain" description="Fumarase C C-terminal" evidence="5">
    <location>
        <begin position="371"/>
        <end position="423"/>
    </location>
</feature>
<organism evidence="6">
    <name type="scientific">marine metagenome</name>
    <dbReference type="NCBI Taxonomy" id="408172"/>
    <lineage>
        <taxon>unclassified sequences</taxon>
        <taxon>metagenomes</taxon>
        <taxon>ecological metagenomes</taxon>
    </lineage>
</organism>
<evidence type="ECO:0000259" key="4">
    <source>
        <dbReference type="Pfam" id="PF00206"/>
    </source>
</evidence>
<dbReference type="PANTHER" id="PTHR11444:SF1">
    <property type="entry name" value="FUMARATE HYDRATASE, MITOCHONDRIAL"/>
    <property type="match status" value="1"/>
</dbReference>
<evidence type="ECO:0000313" key="6">
    <source>
        <dbReference type="EMBL" id="SUZ84365.1"/>
    </source>
</evidence>
<dbReference type="Gene3D" id="1.20.200.10">
    <property type="entry name" value="Fumarase/aspartase (Central domain)"/>
    <property type="match status" value="1"/>
</dbReference>
<evidence type="ECO:0000256" key="1">
    <source>
        <dbReference type="ARBA" id="ARBA00009084"/>
    </source>
</evidence>
<dbReference type="InterPro" id="IPR008948">
    <property type="entry name" value="L-Aspartase-like"/>
</dbReference>
<dbReference type="Pfam" id="PF10415">
    <property type="entry name" value="FumaraseC_C"/>
    <property type="match status" value="1"/>
</dbReference>
<dbReference type="GO" id="GO:0006108">
    <property type="term" value="P:malate metabolic process"/>
    <property type="evidence" value="ECO:0007669"/>
    <property type="project" value="TreeGrafter"/>
</dbReference>
<evidence type="ECO:0000256" key="3">
    <source>
        <dbReference type="ARBA" id="ARBA00023239"/>
    </source>
</evidence>
<dbReference type="HAMAP" id="MF_00743">
    <property type="entry name" value="FumaraseC"/>
    <property type="match status" value="1"/>
</dbReference>
<reference evidence="6" key="1">
    <citation type="submission" date="2018-05" db="EMBL/GenBank/DDBJ databases">
        <authorList>
            <person name="Lanie J.A."/>
            <person name="Ng W.-L."/>
            <person name="Kazmierczak K.M."/>
            <person name="Andrzejewski T.M."/>
            <person name="Davidsen T.M."/>
            <person name="Wayne K.J."/>
            <person name="Tettelin H."/>
            <person name="Glass J.I."/>
            <person name="Rusch D."/>
            <person name="Podicherti R."/>
            <person name="Tsui H.-C.T."/>
            <person name="Winkler M.E."/>
        </authorList>
    </citation>
    <scope>NUCLEOTIDE SEQUENCE</scope>
</reference>